<dbReference type="Gene3D" id="2.30.39.10">
    <property type="entry name" value="Alpha-1-antitrypsin, domain 1"/>
    <property type="match status" value="1"/>
</dbReference>
<keyword evidence="2" id="KW-0646">Protease inhibitor</keyword>
<dbReference type="AlphaFoldDB" id="A0A0L7LMC8"/>
<dbReference type="Pfam" id="PF00079">
    <property type="entry name" value="Serpin"/>
    <property type="match status" value="1"/>
</dbReference>
<accession>A0A0L7LMC8</accession>
<dbReference type="InterPro" id="IPR042178">
    <property type="entry name" value="Serpin_sf_1"/>
</dbReference>
<name>A0A0L7LMC8_OPEBR</name>
<evidence type="ECO:0000256" key="5">
    <source>
        <dbReference type="SAM" id="SignalP"/>
    </source>
</evidence>
<dbReference type="GO" id="GO:0005615">
    <property type="term" value="C:extracellular space"/>
    <property type="evidence" value="ECO:0007669"/>
    <property type="project" value="InterPro"/>
</dbReference>
<keyword evidence="8" id="KW-1185">Reference proteome</keyword>
<protein>
    <submittedName>
        <fullName evidence="7">Serine protease inhibitor serpin 1c</fullName>
    </submittedName>
</protein>
<evidence type="ECO:0000313" key="8">
    <source>
        <dbReference type="Proteomes" id="UP000037510"/>
    </source>
</evidence>
<dbReference type="SUPFAM" id="SSF56574">
    <property type="entry name" value="Serpins"/>
    <property type="match status" value="2"/>
</dbReference>
<keyword evidence="5" id="KW-0732">Signal</keyword>
<proteinExistence type="inferred from homology"/>
<evidence type="ECO:0000313" key="7">
    <source>
        <dbReference type="EMBL" id="KOB76688.1"/>
    </source>
</evidence>
<dbReference type="Gene3D" id="3.30.497.10">
    <property type="entry name" value="Antithrombin, subunit I, domain 2"/>
    <property type="match status" value="2"/>
</dbReference>
<evidence type="ECO:0000256" key="3">
    <source>
        <dbReference type="ARBA" id="ARBA00022900"/>
    </source>
</evidence>
<feature type="chain" id="PRO_5005573470" evidence="5">
    <location>
        <begin position="29"/>
        <end position="530"/>
    </location>
</feature>
<feature type="signal peptide" evidence="5">
    <location>
        <begin position="1"/>
        <end position="28"/>
    </location>
</feature>
<feature type="domain" description="Serpin" evidence="6">
    <location>
        <begin position="1"/>
        <end position="348"/>
    </location>
</feature>
<dbReference type="GO" id="GO:0004867">
    <property type="term" value="F:serine-type endopeptidase inhibitor activity"/>
    <property type="evidence" value="ECO:0007669"/>
    <property type="project" value="UniProtKB-KW"/>
</dbReference>
<dbReference type="SMART" id="SM00093">
    <property type="entry name" value="SERPIN"/>
    <property type="match status" value="1"/>
</dbReference>
<sequence>QVAKENSNKSVILSAFSVLPALAQIALASVGESHDELLKAIGLPNDNVTKAAFSNVNKQLRSVKGVELRTANRIYIAQDAQLNKQFAALSKDVFNSEVKNVDFSKSKETSNEINTWVEDQTNHKIKDLVSPDSLDSTTRVVLVNAIYFKQLTTDSVFHVSKDQTVNVPTMTKTAVFRYGESAELDAKLLELPYEGGESSFVIVLPNQIEGITTLQEKLKDASLLDKATQGISSRYKVSVKLPKFKIETTTNLKNILQKMNVNKMFIGTEARLENMLGKESNLYITDAIQKAFIEVNEDGAEAAAANRHRGRFLSLTIREKRSFIADHPFVFYLREGANTLFSGSVILSAFSVMPALAQLSQASLGTSHDEILKAICLPNDNVTTAVFTSVNKKVRSVNGPELRTASRIYVAQDAQLNKQFAAVTKDVFNSDVKNVDFSKSKETSNEINAWVEAQTNNKIKDLVSPDSLDSTTRVVLVNAIYFKGSWKNKFDKQLTNESAFHVSKDKTINVPTMYKKDDFRYAESTELDAK</sequence>
<dbReference type="InterPro" id="IPR000215">
    <property type="entry name" value="Serpin_fam"/>
</dbReference>
<dbReference type="EMBL" id="JTDY01000556">
    <property type="protein sequence ID" value="KOB76688.1"/>
    <property type="molecule type" value="Genomic_DNA"/>
</dbReference>
<dbReference type="CDD" id="cd19579">
    <property type="entry name" value="serpin1K-like"/>
    <property type="match status" value="1"/>
</dbReference>
<dbReference type="PANTHER" id="PTHR11461">
    <property type="entry name" value="SERINE PROTEASE INHIBITOR, SERPIN"/>
    <property type="match status" value="1"/>
</dbReference>
<feature type="non-terminal residue" evidence="7">
    <location>
        <position position="1"/>
    </location>
</feature>
<dbReference type="STRING" id="104452.A0A0L7LMC8"/>
<feature type="non-terminal residue" evidence="7">
    <location>
        <position position="530"/>
    </location>
</feature>
<reference evidence="7 8" key="1">
    <citation type="journal article" date="2015" name="Genome Biol. Evol.">
        <title>The genome of winter moth (Operophtera brumata) provides a genomic perspective on sexual dimorphism and phenology.</title>
        <authorList>
            <person name="Derks M.F."/>
            <person name="Smit S."/>
            <person name="Salis L."/>
            <person name="Schijlen E."/>
            <person name="Bossers A."/>
            <person name="Mateman C."/>
            <person name="Pijl A.S."/>
            <person name="de Ridder D."/>
            <person name="Groenen M.A."/>
            <person name="Visser M.E."/>
            <person name="Megens H.J."/>
        </authorList>
    </citation>
    <scope>NUCLEOTIDE SEQUENCE [LARGE SCALE GENOMIC DNA]</scope>
    <source>
        <strain evidence="7">WM2013NL</strain>
        <tissue evidence="7">Head and thorax</tissue>
    </source>
</reference>
<dbReference type="InterPro" id="IPR042185">
    <property type="entry name" value="Serpin_sf_2"/>
</dbReference>
<dbReference type="InterPro" id="IPR036186">
    <property type="entry name" value="Serpin_sf"/>
</dbReference>
<comment type="caution">
    <text evidence="7">The sequence shown here is derived from an EMBL/GenBank/DDBJ whole genome shotgun (WGS) entry which is preliminary data.</text>
</comment>
<comment type="similarity">
    <text evidence="1 4">Belongs to the serpin family.</text>
</comment>
<keyword evidence="3" id="KW-0722">Serine protease inhibitor</keyword>
<evidence type="ECO:0000256" key="4">
    <source>
        <dbReference type="RuleBase" id="RU000411"/>
    </source>
</evidence>
<evidence type="ECO:0000259" key="6">
    <source>
        <dbReference type="SMART" id="SM00093"/>
    </source>
</evidence>
<dbReference type="Proteomes" id="UP000037510">
    <property type="component" value="Unassembled WGS sequence"/>
</dbReference>
<dbReference type="PANTHER" id="PTHR11461:SF211">
    <property type="entry name" value="GH10112P-RELATED"/>
    <property type="match status" value="1"/>
</dbReference>
<evidence type="ECO:0000256" key="1">
    <source>
        <dbReference type="ARBA" id="ARBA00009500"/>
    </source>
</evidence>
<dbReference type="InterPro" id="IPR023796">
    <property type="entry name" value="Serpin_dom"/>
</dbReference>
<organism evidence="7 8">
    <name type="scientific">Operophtera brumata</name>
    <name type="common">Winter moth</name>
    <name type="synonym">Phalaena brumata</name>
    <dbReference type="NCBI Taxonomy" id="104452"/>
    <lineage>
        <taxon>Eukaryota</taxon>
        <taxon>Metazoa</taxon>
        <taxon>Ecdysozoa</taxon>
        <taxon>Arthropoda</taxon>
        <taxon>Hexapoda</taxon>
        <taxon>Insecta</taxon>
        <taxon>Pterygota</taxon>
        <taxon>Neoptera</taxon>
        <taxon>Endopterygota</taxon>
        <taxon>Lepidoptera</taxon>
        <taxon>Glossata</taxon>
        <taxon>Ditrysia</taxon>
        <taxon>Geometroidea</taxon>
        <taxon>Geometridae</taxon>
        <taxon>Larentiinae</taxon>
        <taxon>Operophtera</taxon>
    </lineage>
</organism>
<evidence type="ECO:0000256" key="2">
    <source>
        <dbReference type="ARBA" id="ARBA00022690"/>
    </source>
</evidence>
<gene>
    <name evidence="7" type="ORF">OBRU01_02434</name>
</gene>